<feature type="domain" description="DJ-1/PfpI" evidence="4">
    <location>
        <begin position="27"/>
        <end position="223"/>
    </location>
</feature>
<dbReference type="SUPFAM" id="SSF52317">
    <property type="entry name" value="Class I glutamine amidotransferase-like"/>
    <property type="match status" value="1"/>
</dbReference>
<comment type="similarity">
    <text evidence="3">Belongs to the peptidase C56 family. HSP31-like subfamily.</text>
</comment>
<evidence type="ECO:0000313" key="5">
    <source>
        <dbReference type="EMBL" id="SIT27824.1"/>
    </source>
</evidence>
<dbReference type="GO" id="GO:0005737">
    <property type="term" value="C:cytoplasm"/>
    <property type="evidence" value="ECO:0007669"/>
    <property type="project" value="TreeGrafter"/>
</dbReference>
<dbReference type="RefSeq" id="WP_076396615.1">
    <property type="nucleotide sequence ID" value="NZ_FTOV01000023.1"/>
</dbReference>
<dbReference type="OrthoDB" id="9792284at2"/>
<keyword evidence="2" id="KW-0456">Lyase</keyword>
<reference evidence="5 6" key="1">
    <citation type="submission" date="2017-01" db="EMBL/GenBank/DDBJ databases">
        <authorList>
            <person name="Mah S.A."/>
            <person name="Swanson W.J."/>
            <person name="Moy G.W."/>
            <person name="Vacquier V.D."/>
        </authorList>
    </citation>
    <scope>NUCLEOTIDE SEQUENCE [LARGE SCALE GENOMIC DNA]</scope>
    <source>
        <strain evidence="5 6">DSM 18014</strain>
    </source>
</reference>
<keyword evidence="1" id="KW-0346">Stress response</keyword>
<dbReference type="EMBL" id="FTOV01000023">
    <property type="protein sequence ID" value="SIT27824.1"/>
    <property type="molecule type" value="Genomic_DNA"/>
</dbReference>
<dbReference type="Pfam" id="PF01965">
    <property type="entry name" value="DJ-1_PfpI"/>
    <property type="match status" value="1"/>
</dbReference>
<accession>A0A1N7QYI6</accession>
<evidence type="ECO:0000256" key="2">
    <source>
        <dbReference type="ARBA" id="ARBA00023239"/>
    </source>
</evidence>
<dbReference type="Proteomes" id="UP000185781">
    <property type="component" value="Unassembled WGS sequence"/>
</dbReference>
<dbReference type="STRING" id="373672.SAMN05421785_1236"/>
<dbReference type="InterPro" id="IPR029062">
    <property type="entry name" value="Class_I_gatase-like"/>
</dbReference>
<dbReference type="GO" id="GO:0008233">
    <property type="term" value="F:peptidase activity"/>
    <property type="evidence" value="ECO:0007669"/>
    <property type="project" value="UniProtKB-KW"/>
</dbReference>
<dbReference type="Gene3D" id="3.40.50.880">
    <property type="match status" value="1"/>
</dbReference>
<dbReference type="PANTHER" id="PTHR48094">
    <property type="entry name" value="PROTEIN/NUCLEIC ACID DEGLYCASE DJ-1-RELATED"/>
    <property type="match status" value="1"/>
</dbReference>
<proteinExistence type="inferred from homology"/>
<dbReference type="GO" id="GO:0019172">
    <property type="term" value="F:glyoxalase III activity"/>
    <property type="evidence" value="ECO:0007669"/>
    <property type="project" value="TreeGrafter"/>
</dbReference>
<evidence type="ECO:0000256" key="3">
    <source>
        <dbReference type="ARBA" id="ARBA00038493"/>
    </source>
</evidence>
<evidence type="ECO:0000259" key="4">
    <source>
        <dbReference type="Pfam" id="PF01965"/>
    </source>
</evidence>
<evidence type="ECO:0000313" key="6">
    <source>
        <dbReference type="Proteomes" id="UP000185781"/>
    </source>
</evidence>
<evidence type="ECO:0000256" key="1">
    <source>
        <dbReference type="ARBA" id="ARBA00023016"/>
    </source>
</evidence>
<dbReference type="GO" id="GO:0019243">
    <property type="term" value="P:methylglyoxal catabolic process to D-lactate via S-lactoyl-glutathione"/>
    <property type="evidence" value="ECO:0007669"/>
    <property type="project" value="TreeGrafter"/>
</dbReference>
<dbReference type="GO" id="GO:0006508">
    <property type="term" value="P:proteolysis"/>
    <property type="evidence" value="ECO:0007669"/>
    <property type="project" value="UniProtKB-KW"/>
</dbReference>
<protein>
    <submittedName>
        <fullName evidence="5">Putative intracellular protease/amidase</fullName>
    </submittedName>
</protein>
<dbReference type="InterPro" id="IPR002818">
    <property type="entry name" value="DJ-1/PfpI"/>
</dbReference>
<sequence>MDTLLKPVLCVVTSNDVKGSTGIPTGFWLSELTHVLDQLEKTGLQYELASVKGGEPPIDKDSLDMSDAVNEHYFNDEKFQQKLKNTIKIDDADASRYSAIFFAGGHGTMWDFADSEGIQRVTKEIYENGGVVSAVCHGPAALVNVTLSDDTYLVDGKKLAAFTNDEEAEVQATNIVPFLLETALADHGALHHAASNWAKNVIADGRLITGQNPASAGGVGEELAKQLTNSNK</sequence>
<dbReference type="CDD" id="cd03141">
    <property type="entry name" value="GATase1_Hsp31_like"/>
    <property type="match status" value="1"/>
</dbReference>
<name>A0A1N7QYI6_9FLAO</name>
<keyword evidence="5" id="KW-0645">Protease</keyword>
<gene>
    <name evidence="5" type="ORF">SAMN05421785_1236</name>
</gene>
<dbReference type="InterPro" id="IPR050325">
    <property type="entry name" value="Prot/Nucl_acid_deglycase"/>
</dbReference>
<dbReference type="AlphaFoldDB" id="A0A1N7QYI6"/>
<keyword evidence="5" id="KW-0378">Hydrolase</keyword>
<organism evidence="5 6">
    <name type="scientific">Chryseobacterium gambrini</name>
    <dbReference type="NCBI Taxonomy" id="373672"/>
    <lineage>
        <taxon>Bacteria</taxon>
        <taxon>Pseudomonadati</taxon>
        <taxon>Bacteroidota</taxon>
        <taxon>Flavobacteriia</taxon>
        <taxon>Flavobacteriales</taxon>
        <taxon>Weeksellaceae</taxon>
        <taxon>Chryseobacterium group</taxon>
        <taxon>Chryseobacterium</taxon>
    </lineage>
</organism>
<dbReference type="PANTHER" id="PTHR48094:SF11">
    <property type="entry name" value="GLUTATHIONE-INDEPENDENT GLYOXALASE HSP31-RELATED"/>
    <property type="match status" value="1"/>
</dbReference>